<feature type="compositionally biased region" description="Polar residues" evidence="1">
    <location>
        <begin position="40"/>
        <end position="75"/>
    </location>
</feature>
<feature type="compositionally biased region" description="Low complexity" evidence="1">
    <location>
        <begin position="76"/>
        <end position="86"/>
    </location>
</feature>
<proteinExistence type="predicted"/>
<dbReference type="EMBL" id="JAAGOB010000016">
    <property type="protein sequence ID" value="NED98088.1"/>
    <property type="molecule type" value="Genomic_DNA"/>
</dbReference>
<feature type="region of interest" description="Disordered" evidence="1">
    <location>
        <begin position="23"/>
        <end position="105"/>
    </location>
</feature>
<dbReference type="Gene3D" id="3.30.530.20">
    <property type="match status" value="2"/>
</dbReference>
<organism evidence="2 3">
    <name type="scientific">Phytoactinopolyspora alkaliphila</name>
    <dbReference type="NCBI Taxonomy" id="1783498"/>
    <lineage>
        <taxon>Bacteria</taxon>
        <taxon>Bacillati</taxon>
        <taxon>Actinomycetota</taxon>
        <taxon>Actinomycetes</taxon>
        <taxon>Jiangellales</taxon>
        <taxon>Jiangellaceae</taxon>
        <taxon>Phytoactinopolyspora</taxon>
    </lineage>
</organism>
<feature type="compositionally biased region" description="Gly residues" evidence="1">
    <location>
        <begin position="87"/>
        <end position="104"/>
    </location>
</feature>
<dbReference type="AlphaFoldDB" id="A0A6N9YTC6"/>
<name>A0A6N9YTC6_9ACTN</name>
<comment type="caution">
    <text evidence="2">The sequence shown here is derived from an EMBL/GenBank/DDBJ whole genome shotgun (WGS) entry which is preliminary data.</text>
</comment>
<sequence length="207" mass="22265">MRIVVTREVDRSAEEVWAVLTDWERQGDWMPATTVRASGGAQTDDSGAQTDDSGAQTDDSGAQTDDSGAQTDDSGAQTDDSGAQTDDGGGQGSGDQGNGQGVGGRIEAWTGIGRLGFLDTMVITSWDPPRRCDVMHTGRIVRGPGSFIVTALDPRRCRLTWEEDLEMPFGRIGRATAWLIRPLARAGLGIALRRFSRYVRRNPPGGR</sequence>
<dbReference type="Proteomes" id="UP000469185">
    <property type="component" value="Unassembled WGS sequence"/>
</dbReference>
<dbReference type="SUPFAM" id="SSF55961">
    <property type="entry name" value="Bet v1-like"/>
    <property type="match status" value="2"/>
</dbReference>
<gene>
    <name evidence="2" type="ORF">G1H11_22575</name>
</gene>
<keyword evidence="3" id="KW-1185">Reference proteome</keyword>
<dbReference type="InterPro" id="IPR023393">
    <property type="entry name" value="START-like_dom_sf"/>
</dbReference>
<dbReference type="RefSeq" id="WP_163820878.1">
    <property type="nucleotide sequence ID" value="NZ_JAAGOB010000016.1"/>
</dbReference>
<evidence type="ECO:0000313" key="3">
    <source>
        <dbReference type="Proteomes" id="UP000469185"/>
    </source>
</evidence>
<evidence type="ECO:0000313" key="2">
    <source>
        <dbReference type="EMBL" id="NED98088.1"/>
    </source>
</evidence>
<reference evidence="2 3" key="1">
    <citation type="submission" date="2020-02" db="EMBL/GenBank/DDBJ databases">
        <authorList>
            <person name="Li X.-J."/>
            <person name="Feng X.-M."/>
        </authorList>
    </citation>
    <scope>NUCLEOTIDE SEQUENCE [LARGE SCALE GENOMIC DNA]</scope>
    <source>
        <strain evidence="2 3">CGMCC 4.7225</strain>
    </source>
</reference>
<accession>A0A6N9YTC6</accession>
<evidence type="ECO:0008006" key="4">
    <source>
        <dbReference type="Google" id="ProtNLM"/>
    </source>
</evidence>
<evidence type="ECO:0000256" key="1">
    <source>
        <dbReference type="SAM" id="MobiDB-lite"/>
    </source>
</evidence>
<protein>
    <recommendedName>
        <fullName evidence="4">SRPBCC family protein</fullName>
    </recommendedName>
</protein>